<gene>
    <name evidence="3" type="ORF">NEQG_01206</name>
</gene>
<dbReference type="VEuPathDB" id="MicrosporidiaDB:NEQG_01206"/>
<evidence type="ECO:0000313" key="3">
    <source>
        <dbReference type="EMBL" id="EIJ88516.1"/>
    </source>
</evidence>
<evidence type="ECO:0000256" key="2">
    <source>
        <dbReference type="SAM" id="MobiDB-lite"/>
    </source>
</evidence>
<reference evidence="3" key="1">
    <citation type="submission" date="2011-01" db="EMBL/GenBank/DDBJ databases">
        <title>The Genome Sequence of Nematocida parisii strain ERTm3.</title>
        <authorList>
            <consortium name="The Broad Institute Genome Sequencing Platform"/>
            <consortium name="The Broad Institute Genome Sequencing Center for Infectious Disease"/>
            <person name="Cuomo C."/>
            <person name="Troemel E."/>
            <person name="Young S.K."/>
            <person name="Zeng Q."/>
            <person name="Gargeya S."/>
            <person name="Fitzgerald M."/>
            <person name="Haas B."/>
            <person name="Abouelleil A."/>
            <person name="Alvarado L."/>
            <person name="Arachchi H.M."/>
            <person name="Berlin A."/>
            <person name="Chapman S.B."/>
            <person name="Gearin G."/>
            <person name="Goldberg J."/>
            <person name="Griggs A."/>
            <person name="Gujja S."/>
            <person name="Hansen M."/>
            <person name="Heiman D."/>
            <person name="Howarth C."/>
            <person name="Larimer J."/>
            <person name="Lui A."/>
            <person name="MacDonald P.J.P."/>
            <person name="McCowen C."/>
            <person name="Montmayeur A."/>
            <person name="Murphy C."/>
            <person name="Neiman D."/>
            <person name="Pearson M."/>
            <person name="Priest M."/>
            <person name="Roberts A."/>
            <person name="Saif S."/>
            <person name="Shea T."/>
            <person name="Sisk P."/>
            <person name="Stolte C."/>
            <person name="Sykes S."/>
            <person name="Wortman J."/>
            <person name="Nusbaum C."/>
            <person name="Birren B."/>
        </authorList>
    </citation>
    <scope>NUCLEOTIDE SEQUENCE</scope>
    <source>
        <strain evidence="3">ERTm3</strain>
    </source>
</reference>
<sequence length="426" mass="48943">MTRPKESENTAKEGKESEYFGMTPEEKSDYLEGKLYILNRNSMEREKAWVEESERIKEERLKMGSKLEEMKREINRLKEELREEKAESRMIKRIKNERHSLCGDNAHTQSTQSSIGSIRINQHERTRHITSHSHIVQAHTESIKNISNAENISNTRNTENTVNIIRQEYKQEHIEGTVHTVKCSEISTVNNSELCWNKPAESLAVRSQIPENEAAAPLPIEWILSHLKGEVLFGLSDLSSNKLKVFGRFFKREFDSLYNKKEVLAGIEGTKSTKHLIKCLLYLSDRPEIISSCMPYVFMKHIVPDGKLYIKDIVRILYKVGLAPFLQSTNTIDDVKRFFNECSESEELFSLIETLAERSPRAVARFISEEYLVHVCKIHPDRASIVIGFLEGCGAYSGSSEAIIALHAFSGRSQYNSPNKEYTFFL</sequence>
<protein>
    <submittedName>
        <fullName evidence="3">Uncharacterized protein</fullName>
    </submittedName>
</protein>
<keyword evidence="4" id="KW-1185">Reference proteome</keyword>
<feature type="region of interest" description="Disordered" evidence="2">
    <location>
        <begin position="1"/>
        <end position="25"/>
    </location>
</feature>
<keyword evidence="1" id="KW-0175">Coiled coil</keyword>
<evidence type="ECO:0000313" key="4">
    <source>
        <dbReference type="Proteomes" id="UP000002872"/>
    </source>
</evidence>
<organism evidence="3 4">
    <name type="scientific">Nematocida parisii (strain ERTm3)</name>
    <name type="common">Nematode killer fungus</name>
    <dbReference type="NCBI Taxonomy" id="935791"/>
    <lineage>
        <taxon>Eukaryota</taxon>
        <taxon>Fungi</taxon>
        <taxon>Fungi incertae sedis</taxon>
        <taxon>Microsporidia</taxon>
        <taxon>Nematocida</taxon>
    </lineage>
</organism>
<proteinExistence type="predicted"/>
<dbReference type="InParanoid" id="I3EH19"/>
<dbReference type="OMA" id="LPIEWIL"/>
<feature type="coiled-coil region" evidence="1">
    <location>
        <begin position="53"/>
        <end position="97"/>
    </location>
</feature>
<evidence type="ECO:0000256" key="1">
    <source>
        <dbReference type="SAM" id="Coils"/>
    </source>
</evidence>
<dbReference type="Proteomes" id="UP000002872">
    <property type="component" value="Unassembled WGS sequence"/>
</dbReference>
<dbReference type="HOGENOM" id="CLU_644192_0_0_1"/>
<dbReference type="OrthoDB" id="2195424at2759"/>
<dbReference type="AlphaFoldDB" id="I3EH19"/>
<name>I3EH19_NEMP3</name>
<accession>I3EH19</accession>
<dbReference type="EMBL" id="GL870878">
    <property type="protein sequence ID" value="EIJ88516.1"/>
    <property type="molecule type" value="Genomic_DNA"/>
</dbReference>